<dbReference type="RefSeq" id="WP_246151864.1">
    <property type="nucleotide sequence ID" value="NZ_SJPX01000005.1"/>
</dbReference>
<gene>
    <name evidence="3" type="ORF">Poly59_47900</name>
</gene>
<name>A0A5C6EK00_9BACT</name>
<keyword evidence="2" id="KW-0472">Membrane</keyword>
<evidence type="ECO:0000313" key="3">
    <source>
        <dbReference type="EMBL" id="TWU47946.1"/>
    </source>
</evidence>
<sequence>MTNHRKIEMHRHCLTQPMQALRSRAALTLVELMVALAVISVLAGIALPTVKSTIQGQKLSRAATLLQSAIEEGRARSIATGGGGGIIIDRSGIENINQRCDSTRVRFATVSPPYTGDTPGATVKIGVATGTFVRNDVISIWFDPTSIQARRAVDDILAEQADSTLTVRTKPINPGDFVQLGGGGLMLRATDVMQYGTVAFRNAAGITASQLSDADVTNWVWIQVERMEPQLNLRRFVGQDVSFQINRSPRPAISMPVDLPRGTAIDLTSSGVGRFGNQFSPMFIDGNYIDTTLAPFVGTPRDYQSIYVLFGRRGEVSRVLGGVLSGGVIELLEIPVTGDIFFLVGEGGEIKPEDPLEDADSNPIEDAKKDGRTPLLDSSSIWVSIKVRSGEVIASPWIDPTDSTSNLIGGAPTVPTNATRQKRIEDVLGRTRSAAVEVREDGI</sequence>
<dbReference type="SUPFAM" id="SSF54523">
    <property type="entry name" value="Pili subunits"/>
    <property type="match status" value="1"/>
</dbReference>
<reference evidence="3 4" key="1">
    <citation type="submission" date="2019-02" db="EMBL/GenBank/DDBJ databases">
        <title>Deep-cultivation of Planctomycetes and their phenomic and genomic characterization uncovers novel biology.</title>
        <authorList>
            <person name="Wiegand S."/>
            <person name="Jogler M."/>
            <person name="Boedeker C."/>
            <person name="Pinto D."/>
            <person name="Vollmers J."/>
            <person name="Rivas-Marin E."/>
            <person name="Kohn T."/>
            <person name="Peeters S.H."/>
            <person name="Heuer A."/>
            <person name="Rast P."/>
            <person name="Oberbeckmann S."/>
            <person name="Bunk B."/>
            <person name="Jeske O."/>
            <person name="Meyerdierks A."/>
            <person name="Storesund J.E."/>
            <person name="Kallscheuer N."/>
            <person name="Luecker S."/>
            <person name="Lage O.M."/>
            <person name="Pohl T."/>
            <person name="Merkel B.J."/>
            <person name="Hornburger P."/>
            <person name="Mueller R.-W."/>
            <person name="Bruemmer F."/>
            <person name="Labrenz M."/>
            <person name="Spormann A.M."/>
            <person name="Op Den Camp H."/>
            <person name="Overmann J."/>
            <person name="Amann R."/>
            <person name="Jetten M.S.M."/>
            <person name="Mascher T."/>
            <person name="Medema M.H."/>
            <person name="Devos D.P."/>
            <person name="Kaster A.-K."/>
            <person name="Ovreas L."/>
            <person name="Rohde M."/>
            <person name="Galperin M.Y."/>
            <person name="Jogler C."/>
        </authorList>
    </citation>
    <scope>NUCLEOTIDE SEQUENCE [LARGE SCALE GENOMIC DNA]</scope>
    <source>
        <strain evidence="3 4">Poly59</strain>
    </source>
</reference>
<accession>A0A5C6EK00</accession>
<dbReference type="AlphaFoldDB" id="A0A5C6EK00"/>
<feature type="transmembrane region" description="Helical" evidence="2">
    <location>
        <begin position="25"/>
        <end position="47"/>
    </location>
</feature>
<feature type="region of interest" description="Disordered" evidence="1">
    <location>
        <begin position="352"/>
        <end position="372"/>
    </location>
</feature>
<keyword evidence="2" id="KW-1133">Transmembrane helix</keyword>
<dbReference type="InterPro" id="IPR012902">
    <property type="entry name" value="N_methyl_site"/>
</dbReference>
<dbReference type="Gene3D" id="3.30.700.10">
    <property type="entry name" value="Glycoprotein, Type 4 Pilin"/>
    <property type="match status" value="1"/>
</dbReference>
<evidence type="ECO:0000256" key="2">
    <source>
        <dbReference type="SAM" id="Phobius"/>
    </source>
</evidence>
<dbReference type="NCBIfam" id="TIGR02532">
    <property type="entry name" value="IV_pilin_GFxxxE"/>
    <property type="match status" value="1"/>
</dbReference>
<dbReference type="EMBL" id="SJPX01000005">
    <property type="protein sequence ID" value="TWU47946.1"/>
    <property type="molecule type" value="Genomic_DNA"/>
</dbReference>
<organism evidence="3 4">
    <name type="scientific">Rubripirellula reticaptiva</name>
    <dbReference type="NCBI Taxonomy" id="2528013"/>
    <lineage>
        <taxon>Bacteria</taxon>
        <taxon>Pseudomonadati</taxon>
        <taxon>Planctomycetota</taxon>
        <taxon>Planctomycetia</taxon>
        <taxon>Pirellulales</taxon>
        <taxon>Pirellulaceae</taxon>
        <taxon>Rubripirellula</taxon>
    </lineage>
</organism>
<keyword evidence="4" id="KW-1185">Reference proteome</keyword>
<protein>
    <recommendedName>
        <fullName evidence="5">Prepilin-type N-terminal cleavage/methylation domain-containing protein</fullName>
    </recommendedName>
</protein>
<dbReference type="Pfam" id="PF07963">
    <property type="entry name" value="N_methyl"/>
    <property type="match status" value="1"/>
</dbReference>
<evidence type="ECO:0000256" key="1">
    <source>
        <dbReference type="SAM" id="MobiDB-lite"/>
    </source>
</evidence>
<keyword evidence="2" id="KW-0812">Transmembrane</keyword>
<evidence type="ECO:0000313" key="4">
    <source>
        <dbReference type="Proteomes" id="UP000317977"/>
    </source>
</evidence>
<comment type="caution">
    <text evidence="3">The sequence shown here is derived from an EMBL/GenBank/DDBJ whole genome shotgun (WGS) entry which is preliminary data.</text>
</comment>
<evidence type="ECO:0008006" key="5">
    <source>
        <dbReference type="Google" id="ProtNLM"/>
    </source>
</evidence>
<dbReference type="Proteomes" id="UP000317977">
    <property type="component" value="Unassembled WGS sequence"/>
</dbReference>
<proteinExistence type="predicted"/>
<dbReference type="InterPro" id="IPR045584">
    <property type="entry name" value="Pilin-like"/>
</dbReference>